<dbReference type="InterPro" id="IPR036047">
    <property type="entry name" value="F-box-like_dom_sf"/>
</dbReference>
<proteinExistence type="predicted"/>
<dbReference type="AlphaFoldDB" id="A0A0D0BL17"/>
<dbReference type="SUPFAM" id="SSF81383">
    <property type="entry name" value="F-box domain"/>
    <property type="match status" value="1"/>
</dbReference>
<accession>A0A0D0BL17</accession>
<keyword evidence="2" id="KW-1185">Reference proteome</keyword>
<name>A0A0D0BL17_9AGAR</name>
<sequence>MSLPTELEEAIISHLADSKPDLRVCSLVCKSWLPKSRALLFHSLSTRPPTMLSSQSGHHHRLSTWLDPIRNVQSSPHLRFLLQRLTADCGHVPELTRLTFNTVRLQHLSRLWLCRNDFSQFDLNLSLTRTLESSLSTLIIDRTVFKNACQLLHFLSSPCFSKLHSLSLTDISYLLRSEKHSVNDAEVILDNWKSTTSLPLPLSSRSKIVLEQLEIGLIPEHNIFNVLYHSDSPFDWSRLRKIVFFRIWDNTLIQGFLNGHFPALKSIAFEKSAKMYHFASSGAFTGIIDNSSILSNLTDLSLGFDFSNDDIESLKDITREVDGSETISRLNKVDLILPVDLKLQGDPHSMIPTADGWKLLPELIGKAVAVLSQLASLPSVERVQLIVPFSTALSEQLRCGVKNRCNSLFLSPGSPKILMEYREVDIVREPFSG</sequence>
<organism evidence="1 2">
    <name type="scientific">Collybiopsis luxurians FD-317 M1</name>
    <dbReference type="NCBI Taxonomy" id="944289"/>
    <lineage>
        <taxon>Eukaryota</taxon>
        <taxon>Fungi</taxon>
        <taxon>Dikarya</taxon>
        <taxon>Basidiomycota</taxon>
        <taxon>Agaricomycotina</taxon>
        <taxon>Agaricomycetes</taxon>
        <taxon>Agaricomycetidae</taxon>
        <taxon>Agaricales</taxon>
        <taxon>Marasmiineae</taxon>
        <taxon>Omphalotaceae</taxon>
        <taxon>Collybiopsis</taxon>
        <taxon>Collybiopsis luxurians</taxon>
    </lineage>
</organism>
<dbReference type="EMBL" id="KN834806">
    <property type="protein sequence ID" value="KIK55431.1"/>
    <property type="molecule type" value="Genomic_DNA"/>
</dbReference>
<reference evidence="1 2" key="1">
    <citation type="submission" date="2014-04" db="EMBL/GenBank/DDBJ databases">
        <title>Evolutionary Origins and Diversification of the Mycorrhizal Mutualists.</title>
        <authorList>
            <consortium name="DOE Joint Genome Institute"/>
            <consortium name="Mycorrhizal Genomics Consortium"/>
            <person name="Kohler A."/>
            <person name="Kuo A."/>
            <person name="Nagy L.G."/>
            <person name="Floudas D."/>
            <person name="Copeland A."/>
            <person name="Barry K.W."/>
            <person name="Cichocki N."/>
            <person name="Veneault-Fourrey C."/>
            <person name="LaButti K."/>
            <person name="Lindquist E.A."/>
            <person name="Lipzen A."/>
            <person name="Lundell T."/>
            <person name="Morin E."/>
            <person name="Murat C."/>
            <person name="Riley R."/>
            <person name="Ohm R."/>
            <person name="Sun H."/>
            <person name="Tunlid A."/>
            <person name="Henrissat B."/>
            <person name="Grigoriev I.V."/>
            <person name="Hibbett D.S."/>
            <person name="Martin F."/>
        </authorList>
    </citation>
    <scope>NUCLEOTIDE SEQUENCE [LARGE SCALE GENOMIC DNA]</scope>
    <source>
        <strain evidence="1 2">FD-317 M1</strain>
    </source>
</reference>
<evidence type="ECO:0000313" key="2">
    <source>
        <dbReference type="Proteomes" id="UP000053593"/>
    </source>
</evidence>
<dbReference type="Proteomes" id="UP000053593">
    <property type="component" value="Unassembled WGS sequence"/>
</dbReference>
<protein>
    <recommendedName>
        <fullName evidence="3">F-box domain-containing protein</fullName>
    </recommendedName>
</protein>
<evidence type="ECO:0008006" key="3">
    <source>
        <dbReference type="Google" id="ProtNLM"/>
    </source>
</evidence>
<evidence type="ECO:0000313" key="1">
    <source>
        <dbReference type="EMBL" id="KIK55431.1"/>
    </source>
</evidence>
<gene>
    <name evidence="1" type="ORF">GYMLUDRAFT_248684</name>
</gene>
<dbReference type="HOGENOM" id="CLU_036316_4_0_1"/>
<dbReference type="OrthoDB" id="2977329at2759"/>